<gene>
    <name evidence="1" type="ORF">GCM10025868_27270</name>
</gene>
<dbReference type="EMBL" id="BSUZ01000001">
    <property type="protein sequence ID" value="GMA87477.1"/>
    <property type="molecule type" value="Genomic_DNA"/>
</dbReference>
<reference evidence="2" key="1">
    <citation type="journal article" date="2019" name="Int. J. Syst. Evol. Microbiol.">
        <title>The Global Catalogue of Microorganisms (GCM) 10K type strain sequencing project: providing services to taxonomists for standard genome sequencing and annotation.</title>
        <authorList>
            <consortium name="The Broad Institute Genomics Platform"/>
            <consortium name="The Broad Institute Genome Sequencing Center for Infectious Disease"/>
            <person name="Wu L."/>
            <person name="Ma J."/>
        </authorList>
    </citation>
    <scope>NUCLEOTIDE SEQUENCE [LARGE SCALE GENOMIC DNA]</scope>
    <source>
        <strain evidence="2">NBRC 108730</strain>
    </source>
</reference>
<protein>
    <submittedName>
        <fullName evidence="1">Uncharacterized protein</fullName>
    </submittedName>
</protein>
<comment type="caution">
    <text evidence="1">The sequence shown here is derived from an EMBL/GenBank/DDBJ whole genome shotgun (WGS) entry which is preliminary data.</text>
</comment>
<accession>A0ABQ6JGV7</accession>
<organism evidence="1 2">
    <name type="scientific">Angustibacter aerolatus</name>
    <dbReference type="NCBI Taxonomy" id="1162965"/>
    <lineage>
        <taxon>Bacteria</taxon>
        <taxon>Bacillati</taxon>
        <taxon>Actinomycetota</taxon>
        <taxon>Actinomycetes</taxon>
        <taxon>Kineosporiales</taxon>
        <taxon>Kineosporiaceae</taxon>
    </lineage>
</organism>
<name>A0ABQ6JGV7_9ACTN</name>
<sequence>MPWFRAAERKQEAVDRLTALSGVPQYKLGNGGKEYAQTFLDIARRFAPHLLDQKRTKHEWAATLGSRI</sequence>
<proteinExistence type="predicted"/>
<dbReference type="Proteomes" id="UP001157017">
    <property type="component" value="Unassembled WGS sequence"/>
</dbReference>
<keyword evidence="2" id="KW-1185">Reference proteome</keyword>
<evidence type="ECO:0000313" key="2">
    <source>
        <dbReference type="Proteomes" id="UP001157017"/>
    </source>
</evidence>
<evidence type="ECO:0000313" key="1">
    <source>
        <dbReference type="EMBL" id="GMA87477.1"/>
    </source>
</evidence>